<feature type="binding site" evidence="9">
    <location>
        <position position="142"/>
    </location>
    <ligand>
        <name>substrate</name>
    </ligand>
</feature>
<organism evidence="11 12">
    <name type="scientific">Bittarella massiliensis</name>
    <name type="common">ex Durand et al. 2017</name>
    <dbReference type="NCBI Taxonomy" id="1720313"/>
    <lineage>
        <taxon>Bacteria</taxon>
        <taxon>Bacillati</taxon>
        <taxon>Bacillota</taxon>
        <taxon>Clostridia</taxon>
        <taxon>Eubacteriales</taxon>
        <taxon>Oscillospiraceae</taxon>
        <taxon>Bittarella (ex Durand et al. 2017)</taxon>
    </lineage>
</organism>
<dbReference type="NCBIfam" id="TIGR03542">
    <property type="entry name" value="DAPAT_plant"/>
    <property type="match status" value="1"/>
</dbReference>
<protein>
    <recommendedName>
        <fullName evidence="4 9">LL-diaminopimelate aminotransferase</fullName>
        <shortName evidence="9">DAP-AT</shortName>
        <shortName evidence="9">DAP-aminotransferase</shortName>
        <shortName evidence="9">LL-DAP-aminotransferase</shortName>
        <ecNumber evidence="3 9">2.6.1.83</ecNumber>
    </recommendedName>
</protein>
<comment type="similarity">
    <text evidence="9">Belongs to the class-I pyridoxal-phosphate-dependent aminotransferase family. LL-diaminopimelate aminotransferase subfamily.</text>
</comment>
<dbReference type="GO" id="GO:0010285">
    <property type="term" value="F:L,L-diaminopimelate aminotransferase activity"/>
    <property type="evidence" value="ECO:0007669"/>
    <property type="project" value="UniProtKB-UniRule"/>
</dbReference>
<comment type="catalytic activity">
    <reaction evidence="8 9">
        <text>(2S,6S)-2,6-diaminopimelate + 2-oxoglutarate = (S)-2,3,4,5-tetrahydrodipicolinate + L-glutamate + H2O + H(+)</text>
        <dbReference type="Rhea" id="RHEA:23988"/>
        <dbReference type="ChEBI" id="CHEBI:15377"/>
        <dbReference type="ChEBI" id="CHEBI:15378"/>
        <dbReference type="ChEBI" id="CHEBI:16810"/>
        <dbReference type="ChEBI" id="CHEBI:16845"/>
        <dbReference type="ChEBI" id="CHEBI:29985"/>
        <dbReference type="ChEBI" id="CHEBI:57609"/>
        <dbReference type="EC" id="2.6.1.83"/>
    </reaction>
</comment>
<comment type="caution">
    <text evidence="9">Lacks conserved residue(s) required for the propagation of feature annotation.</text>
</comment>
<evidence type="ECO:0000256" key="6">
    <source>
        <dbReference type="ARBA" id="ARBA00022679"/>
    </source>
</evidence>
<feature type="binding site" evidence="9">
    <location>
        <position position="187"/>
    </location>
    <ligand>
        <name>substrate</name>
    </ligand>
</feature>
<feature type="binding site" evidence="9">
    <location>
        <position position="83"/>
    </location>
    <ligand>
        <name>pyridoxal 5'-phosphate</name>
        <dbReference type="ChEBI" id="CHEBI:597326"/>
    </ligand>
</feature>
<feature type="binding site" evidence="9">
    <location>
        <position position="142"/>
    </location>
    <ligand>
        <name>pyridoxal 5'-phosphate</name>
        <dbReference type="ChEBI" id="CHEBI:597326"/>
    </ligand>
</feature>
<dbReference type="InterPro" id="IPR015422">
    <property type="entry name" value="PyrdxlP-dep_Trfase_small"/>
</dbReference>
<feature type="binding site" evidence="9">
    <location>
        <position position="218"/>
    </location>
    <ligand>
        <name>pyridoxal 5'-phosphate</name>
        <dbReference type="ChEBI" id="CHEBI:597326"/>
    </ligand>
</feature>
<dbReference type="CDD" id="cd00609">
    <property type="entry name" value="AAT_like"/>
    <property type="match status" value="1"/>
</dbReference>
<dbReference type="InterPro" id="IPR004839">
    <property type="entry name" value="Aminotransferase_I/II_large"/>
</dbReference>
<feature type="binding site" evidence="9">
    <location>
        <position position="187"/>
    </location>
    <ligand>
        <name>pyridoxal 5'-phosphate</name>
        <dbReference type="ChEBI" id="CHEBI:597326"/>
    </ligand>
</feature>
<accession>A0AAQ1RW02</accession>
<feature type="binding site" evidence="9">
    <location>
        <position position="53"/>
    </location>
    <ligand>
        <name>substrate</name>
    </ligand>
</feature>
<dbReference type="Gene3D" id="3.90.1150.10">
    <property type="entry name" value="Aspartate Aminotransferase, domain 1"/>
    <property type="match status" value="1"/>
</dbReference>
<dbReference type="GO" id="GO:0030170">
    <property type="term" value="F:pyridoxal phosphate binding"/>
    <property type="evidence" value="ECO:0007669"/>
    <property type="project" value="UniProtKB-UniRule"/>
</dbReference>
<evidence type="ECO:0000256" key="2">
    <source>
        <dbReference type="ARBA" id="ARBA00004982"/>
    </source>
</evidence>
<gene>
    <name evidence="9" type="primary">dapL</name>
    <name evidence="11" type="ORF">SAMN05444424_1543</name>
</gene>
<dbReference type="EC" id="2.6.1.83" evidence="3 9"/>
<feature type="binding site" evidence="9">
    <location>
        <begin position="245"/>
        <end position="247"/>
    </location>
    <ligand>
        <name>pyridoxal 5'-phosphate</name>
        <dbReference type="ChEBI" id="CHEBI:597326"/>
    </ligand>
</feature>
<comment type="caution">
    <text evidence="11">The sequence shown here is derived from an EMBL/GenBank/DDBJ whole genome shotgun (WGS) entry which is preliminary data.</text>
</comment>
<evidence type="ECO:0000256" key="4">
    <source>
        <dbReference type="ARBA" id="ARBA00018052"/>
    </source>
</evidence>
<evidence type="ECO:0000256" key="1">
    <source>
        <dbReference type="ARBA" id="ARBA00001933"/>
    </source>
</evidence>
<feature type="domain" description="Aminotransferase class I/classII large" evidence="10">
    <location>
        <begin position="48"/>
        <end position="398"/>
    </location>
</feature>
<reference evidence="12" key="1">
    <citation type="submission" date="2016-11" db="EMBL/GenBank/DDBJ databases">
        <authorList>
            <person name="Jaros S."/>
            <person name="Januszkiewicz K."/>
            <person name="Wedrychowicz H."/>
        </authorList>
    </citation>
    <scope>NUCLEOTIDE SEQUENCE [LARGE SCALE GENOMIC DNA]</scope>
    <source>
        <strain evidence="12">DSM 4029</strain>
    </source>
</reference>
<feature type="binding site" evidence="9">
    <location>
        <position position="286"/>
    </location>
    <ligand>
        <name>substrate</name>
    </ligand>
</feature>
<keyword evidence="6 9" id="KW-0808">Transferase</keyword>
<evidence type="ECO:0000256" key="5">
    <source>
        <dbReference type="ARBA" id="ARBA00022576"/>
    </source>
</evidence>
<evidence type="ECO:0000313" key="11">
    <source>
        <dbReference type="EMBL" id="SHG12046.1"/>
    </source>
</evidence>
<evidence type="ECO:0000256" key="8">
    <source>
        <dbReference type="ARBA" id="ARBA00051934"/>
    </source>
</evidence>
<feature type="binding site" evidence="9">
    <location>
        <position position="286"/>
    </location>
    <ligand>
        <name>pyridoxal 5'-phosphate</name>
        <dbReference type="ChEBI" id="CHEBI:597326"/>
    </ligand>
</feature>
<keyword evidence="5 9" id="KW-0032">Aminotransferase</keyword>
<keyword evidence="7 9" id="KW-0663">Pyridoxal phosphate</keyword>
<dbReference type="EMBL" id="FQVY01000002">
    <property type="protein sequence ID" value="SHG12046.1"/>
    <property type="molecule type" value="Genomic_DNA"/>
</dbReference>
<comment type="cofactor">
    <cofactor evidence="1 9">
        <name>pyridoxal 5'-phosphate</name>
        <dbReference type="ChEBI" id="CHEBI:597326"/>
    </cofactor>
</comment>
<comment type="pathway">
    <text evidence="2 9">Amino-acid biosynthesis; L-lysine biosynthesis via DAP pathway; LL-2,6-diaminopimelate from (S)-tetrahydrodipicolinate (aminotransferase route): step 1/1.</text>
</comment>
<evidence type="ECO:0000313" key="12">
    <source>
        <dbReference type="Proteomes" id="UP000184089"/>
    </source>
</evidence>
<feature type="binding site" evidence="9">
    <location>
        <position position="256"/>
    </location>
    <ligand>
        <name>pyridoxal 5'-phosphate</name>
        <dbReference type="ChEBI" id="CHEBI:597326"/>
    </ligand>
</feature>
<feature type="binding site" evidence="9">
    <location>
        <position position="26"/>
    </location>
    <ligand>
        <name>substrate</name>
    </ligand>
</feature>
<dbReference type="SUPFAM" id="SSF53383">
    <property type="entry name" value="PLP-dependent transferases"/>
    <property type="match status" value="1"/>
</dbReference>
<comment type="function">
    <text evidence="9">Involved in the synthesis of meso-diaminopimelate (m-DAP or DL-DAP), required for both lysine and peptidoglycan biosynthesis. Catalyzes the direct conversion of tetrahydrodipicolinate to LL-diaminopimelate.</text>
</comment>
<dbReference type="Pfam" id="PF00155">
    <property type="entry name" value="Aminotran_1_2"/>
    <property type="match status" value="1"/>
</dbReference>
<proteinExistence type="inferred from homology"/>
<dbReference type="InterPro" id="IPR019942">
    <property type="entry name" value="DapL/ALD1"/>
</dbReference>
<dbReference type="HAMAP" id="MF_01642">
    <property type="entry name" value="DapL_aminotrans_1"/>
    <property type="match status" value="1"/>
</dbReference>
<sequence>MNAALYRQGGTPLQINGNYRNLQPNYLFSTVTKRVAEERRRHPGKPIYRLGVGDVTLPLCPAVIGALGKAVEEMSAAETFRGYGPEQGYDFLRERIQQYYAAFGVSLDLEEIFVSDGANSDLGNILDLFSKENTALIPDPVYPVYLDTNTMDGRKVLFMDGGEENDFLPLPDPSVKADLIYLCSPGNPTGAVYTRAMLQSWVDYARARGGVILFDAAYESFVTGDLPHSIYEVEGAKECAIEISSLSKTAGFTGMRCGYTVVPRTLEREGMSLNRMWLRRQTTKFNGVSYVVQRGAAAVFTPEGRRQTGEATAFYRENAALIAAALRELGVWFTGGVCSPYIWMACPEGMGSWEFFDLLLREAGVAGVPGAGFGRNGEGYFRLTGFGSREETCQAIAALQELYRARGLAG</sequence>
<feature type="binding site" evidence="9">
    <location>
        <position position="382"/>
    </location>
    <ligand>
        <name>substrate</name>
    </ligand>
</feature>
<name>A0AAQ1RW02_9FIRM</name>
<dbReference type="Proteomes" id="UP000184089">
    <property type="component" value="Unassembled WGS sequence"/>
</dbReference>
<dbReference type="Gene3D" id="3.40.640.10">
    <property type="entry name" value="Type I PLP-dependent aspartate aminotransferase-like (Major domain)"/>
    <property type="match status" value="1"/>
</dbReference>
<dbReference type="AlphaFoldDB" id="A0AAQ1RW02"/>
<dbReference type="InterPro" id="IPR015421">
    <property type="entry name" value="PyrdxlP-dep_Trfase_major"/>
</dbReference>
<evidence type="ECO:0000256" key="9">
    <source>
        <dbReference type="HAMAP-Rule" id="MF_01642"/>
    </source>
</evidence>
<evidence type="ECO:0000259" key="10">
    <source>
        <dbReference type="Pfam" id="PF00155"/>
    </source>
</evidence>
<feature type="modified residue" description="N6-(pyridoxal phosphate)lysine" evidence="9">
    <location>
        <position position="248"/>
    </location>
</feature>
<dbReference type="InterPro" id="IPR015424">
    <property type="entry name" value="PyrdxlP-dep_Trfase"/>
</dbReference>
<dbReference type="FunFam" id="3.40.640.10:FF:000099">
    <property type="entry name" value="LL-diaminopimelate aminotransferase, chloroplastic"/>
    <property type="match status" value="1"/>
</dbReference>
<evidence type="ECO:0000256" key="3">
    <source>
        <dbReference type="ARBA" id="ARBA00013138"/>
    </source>
</evidence>
<comment type="subunit">
    <text evidence="9">Homodimer.</text>
</comment>
<dbReference type="PANTHER" id="PTHR43144">
    <property type="entry name" value="AMINOTRANSFERASE"/>
    <property type="match status" value="1"/>
</dbReference>
<dbReference type="GO" id="GO:0033362">
    <property type="term" value="P:lysine biosynthetic process via diaminopimelate, diaminopimelate-aminotransferase pathway"/>
    <property type="evidence" value="ECO:0007669"/>
    <property type="project" value="UniProtKB-UniRule"/>
</dbReference>
<evidence type="ECO:0000256" key="7">
    <source>
        <dbReference type="ARBA" id="ARBA00022898"/>
    </source>
</evidence>